<dbReference type="SUPFAM" id="SSF56634">
    <property type="entry name" value="Heme-dependent catalase-like"/>
    <property type="match status" value="1"/>
</dbReference>
<dbReference type="PANTHER" id="PTHR36195">
    <property type="entry name" value="DOMAIN PROTEIN, PUTATIVE (AFU_ORTHOLOGUE AFUA_5G01990)-RELATED-RELATED"/>
    <property type="match status" value="1"/>
</dbReference>
<accession>A0A1H4GXG1</accession>
<dbReference type="PANTHER" id="PTHR36195:SF4">
    <property type="entry name" value="DOMAIN PROTEIN, PUTATIVE (AFU_ORTHOLOGUE AFUA_5G01990)-RELATED"/>
    <property type="match status" value="1"/>
</dbReference>
<dbReference type="OrthoDB" id="336698at2"/>
<dbReference type="CDD" id="cd08152">
    <property type="entry name" value="y4iL_like"/>
    <property type="match status" value="1"/>
</dbReference>
<reference evidence="1 2" key="1">
    <citation type="submission" date="2016-10" db="EMBL/GenBank/DDBJ databases">
        <authorList>
            <person name="de Groot N.N."/>
        </authorList>
    </citation>
    <scope>NUCLEOTIDE SEQUENCE [LARGE SCALE GENOMIC DNA]</scope>
    <source>
        <strain evidence="1 2">DSM 19033</strain>
    </source>
</reference>
<evidence type="ECO:0000313" key="2">
    <source>
        <dbReference type="Proteomes" id="UP000198850"/>
    </source>
</evidence>
<sequence>MTHKYIKFDPGIENIPPDFNQKVEKIIAETLETVRLSKQRSGNGYATRDVHVKGYGLLKAELEIRKDLPEEFAQGLYAKAGKYKAVIRFSNASSALTTDAKSAPFMGMAIKIFDVAGETDLDDEAHSGTFDYNLISIPSLFCSSIEHYSYINHLVLKVDEYFAKGIPGILKFGYHWLTGMGKFFPTPLTIRELYNFISLSRLKPTNLLLNEYYSVGAVRHGDYIAKIRAKPVTAYADEITRRVLNLKSADQVFRPALAEELKEHNYEFVIQVQLCKDLKRMPVEDLTIKWPEQLSPFVTVANLKIPKQDISGGDNLKIMEHLSFSPFRCLEENRPLGNLQLTRKEVYRQSSILRNKLNHVPRKEPSGPEEIFGLVATAAKQ</sequence>
<evidence type="ECO:0008006" key="3">
    <source>
        <dbReference type="Google" id="ProtNLM"/>
    </source>
</evidence>
<dbReference type="AlphaFoldDB" id="A0A1H4GXG1"/>
<evidence type="ECO:0000313" key="1">
    <source>
        <dbReference type="EMBL" id="SEB14319.1"/>
    </source>
</evidence>
<dbReference type="RefSeq" id="WP_090559268.1">
    <property type="nucleotide sequence ID" value="NZ_FNRA01000012.1"/>
</dbReference>
<dbReference type="GO" id="GO:0020037">
    <property type="term" value="F:heme binding"/>
    <property type="evidence" value="ECO:0007669"/>
    <property type="project" value="InterPro"/>
</dbReference>
<proteinExistence type="predicted"/>
<dbReference type="STRING" id="425514.SAMN05443550_11213"/>
<dbReference type="InterPro" id="IPR020835">
    <property type="entry name" value="Catalase_sf"/>
</dbReference>
<dbReference type="Proteomes" id="UP000198850">
    <property type="component" value="Unassembled WGS sequence"/>
</dbReference>
<gene>
    <name evidence="1" type="ORF">SAMN05443550_11213</name>
</gene>
<dbReference type="Gene3D" id="2.40.180.10">
    <property type="entry name" value="Catalase core domain"/>
    <property type="match status" value="1"/>
</dbReference>
<name>A0A1H4GXG1_9SPHI</name>
<dbReference type="EMBL" id="FNRA01000012">
    <property type="protein sequence ID" value="SEB14319.1"/>
    <property type="molecule type" value="Genomic_DNA"/>
</dbReference>
<organism evidence="1 2">
    <name type="scientific">Pedobacter hartonius</name>
    <dbReference type="NCBI Taxonomy" id="425514"/>
    <lineage>
        <taxon>Bacteria</taxon>
        <taxon>Pseudomonadati</taxon>
        <taxon>Bacteroidota</taxon>
        <taxon>Sphingobacteriia</taxon>
        <taxon>Sphingobacteriales</taxon>
        <taxon>Sphingobacteriaceae</taxon>
        <taxon>Pedobacter</taxon>
    </lineage>
</organism>
<protein>
    <recommendedName>
        <fullName evidence="3">Catalase</fullName>
    </recommendedName>
</protein>
<keyword evidence="2" id="KW-1185">Reference proteome</keyword>